<accession>A0A8J4PQW2</accession>
<feature type="signal peptide" evidence="3">
    <location>
        <begin position="1"/>
        <end position="30"/>
    </location>
</feature>
<dbReference type="InterPro" id="IPR055462">
    <property type="entry name" value="DUF7034"/>
</dbReference>
<evidence type="ECO:0000256" key="1">
    <source>
        <dbReference type="SAM" id="MobiDB-lite"/>
    </source>
</evidence>
<feature type="domain" description="DUF7034" evidence="5">
    <location>
        <begin position="807"/>
        <end position="931"/>
    </location>
</feature>
<dbReference type="Pfam" id="PF23033">
    <property type="entry name" value="DUF7034"/>
    <property type="match status" value="1"/>
</dbReference>
<evidence type="ECO:0000313" key="10">
    <source>
        <dbReference type="Proteomes" id="UP000695562"/>
    </source>
</evidence>
<name>A0A8J4PQW2_9MYCE</name>
<dbReference type="Pfam" id="PF23034">
    <property type="entry name" value="DUF7035"/>
    <property type="match status" value="1"/>
</dbReference>
<keyword evidence="3" id="KW-0732">Signal</keyword>
<evidence type="ECO:0000313" key="9">
    <source>
        <dbReference type="EMBL" id="KAF2071180.1"/>
    </source>
</evidence>
<comment type="caution">
    <text evidence="9">The sequence shown here is derived from an EMBL/GenBank/DDBJ whole genome shotgun (WGS) entry which is preliminary data.</text>
</comment>
<evidence type="ECO:0000259" key="6">
    <source>
        <dbReference type="Pfam" id="PF23034"/>
    </source>
</evidence>
<organism evidence="9 10">
    <name type="scientific">Polysphondylium violaceum</name>
    <dbReference type="NCBI Taxonomy" id="133409"/>
    <lineage>
        <taxon>Eukaryota</taxon>
        <taxon>Amoebozoa</taxon>
        <taxon>Evosea</taxon>
        <taxon>Eumycetozoa</taxon>
        <taxon>Dictyostelia</taxon>
        <taxon>Dictyosteliales</taxon>
        <taxon>Dictyosteliaceae</taxon>
        <taxon>Polysphondylium</taxon>
    </lineage>
</organism>
<evidence type="ECO:0000256" key="2">
    <source>
        <dbReference type="SAM" id="Phobius"/>
    </source>
</evidence>
<protein>
    <recommendedName>
        <fullName evidence="11">EGF-like domain-containing protein</fullName>
    </recommendedName>
</protein>
<keyword evidence="2" id="KW-1133">Transmembrane helix</keyword>
<feature type="region of interest" description="Disordered" evidence="1">
    <location>
        <begin position="1031"/>
        <end position="1058"/>
    </location>
</feature>
<dbReference type="Pfam" id="PF22933">
    <property type="entry name" value="ComC_SSD"/>
    <property type="match status" value="1"/>
</dbReference>
<gene>
    <name evidence="9" type="ORF">CYY_007497</name>
</gene>
<evidence type="ECO:0000259" key="5">
    <source>
        <dbReference type="Pfam" id="PF23033"/>
    </source>
</evidence>
<dbReference type="Pfam" id="PF25820">
    <property type="entry name" value="DUF7949"/>
    <property type="match status" value="1"/>
</dbReference>
<dbReference type="OrthoDB" id="21427at2759"/>
<dbReference type="Proteomes" id="UP000695562">
    <property type="component" value="Unassembled WGS sequence"/>
</dbReference>
<keyword evidence="2" id="KW-0472">Membrane</keyword>
<dbReference type="PANTHER" id="PTHR31378">
    <property type="entry name" value="EGF-LIKE DOMAIN-CONTAINING PROTEIN-RELATED-RELATED"/>
    <property type="match status" value="1"/>
</dbReference>
<feature type="chain" id="PRO_5035307546" description="EGF-like domain-containing protein" evidence="3">
    <location>
        <begin position="31"/>
        <end position="1398"/>
    </location>
</feature>
<keyword evidence="10" id="KW-1185">Reference proteome</keyword>
<keyword evidence="2" id="KW-0812">Transmembrane</keyword>
<evidence type="ECO:0000256" key="3">
    <source>
        <dbReference type="SAM" id="SignalP"/>
    </source>
</evidence>
<dbReference type="InterPro" id="IPR055463">
    <property type="entry name" value="DUF7035"/>
</dbReference>
<evidence type="ECO:0000259" key="4">
    <source>
        <dbReference type="Pfam" id="PF22933"/>
    </source>
</evidence>
<dbReference type="Pfam" id="PF24893">
    <property type="entry name" value="DUF7743"/>
    <property type="match status" value="1"/>
</dbReference>
<dbReference type="PANTHER" id="PTHR31378:SF17">
    <property type="match status" value="1"/>
</dbReference>
<dbReference type="EMBL" id="AJWJ01000404">
    <property type="protein sequence ID" value="KAF2071180.1"/>
    <property type="molecule type" value="Genomic_DNA"/>
</dbReference>
<feature type="domain" description="ComC supersandwich" evidence="4">
    <location>
        <begin position="1106"/>
        <end position="1328"/>
    </location>
</feature>
<feature type="domain" description="DUF7743" evidence="7">
    <location>
        <begin position="427"/>
        <end position="531"/>
    </location>
</feature>
<dbReference type="InterPro" id="IPR054484">
    <property type="entry name" value="ComC_SSD"/>
</dbReference>
<proteinExistence type="predicted"/>
<feature type="domain" description="DUF7949" evidence="8">
    <location>
        <begin position="1066"/>
        <end position="1096"/>
    </location>
</feature>
<feature type="domain" description="DUF7035" evidence="6">
    <location>
        <begin position="655"/>
        <end position="797"/>
    </location>
</feature>
<sequence length="1398" mass="154551">MVSCPEASQRYLVFICVFVLVVLGVSNVHAFTVTDLTEPAYKDMYAEAVFGWVCYSNQMFLVEDPSGIEKIDIVEQDLSPEFTYVSVTPTKWLFRVSLNLKPAPDNVFTLQVTTLDTSVHTYQVEYICDLPPIMDLVLLNDTLQYYPSLVNAYPYFMFRVNNFNKIKMLTLQVSNVENTYQVRIEAKANNTYLVSLDLKATTMNPYFLNNTFIISNGMTPVTLKLSSFLPRYENVESFTSFGIYPRESDNTVYYPQPILIQSSKFEQSKPIFKTFTIIGFQTYGTYVLGPLTSPIYIEKLNLQTPATQTAYSNNYLPGSTSLSATYTFKFSFPPYFSTSLSSVLGSSYVSLTFTTNALSKADLTILTISSNALYLTQPYPFGYTNGNMVEYVKNVELAFDYAHTNAVMIEDRVSSFFTTPIPTDPSNVDVSPPAIVSLDSYPLPNSPLVVLRMRITDDLSGFRNIDSFGDYTNIVSGDLNDGTYEFVVSQSNANIQVNFGETKIFDTVRNGNQLSTLVYNYATAGLSRYPFKSLNFSSVVDIGFELNDINVSNRSVDNIMYIYVNLVDKNLYPGMIVVPYGADYDPSNMIPFVGQWNESCGCYSIPFTVPMNYPTGMFEFFMNFITYGMYGSGISYFFIDLFGPHAGLRVVSEYADLIGPIATVTPAIASSVVVNEGVDTMLYWNITIQDDYNGFKSGLVSIVSQTDQVRYNRTITAANLIEGNMYQGVYQVGVLVNGKCKSQPFYIQYLYLQDNADRFSLYKEGGEFPTDDVAPFINPLLNMLNVTRDTAITVDCQNSIVSDTIMPELVSFSFSPQHIDVMDVGEFFNASSRRVVFTLETGDVNGILLGSLPRIYLQDKRTDLIWKDATLQGSTATTAVYECVFEIPFGYGFGSDIWVSVYGIVDNQSNFNGYTMSQLASKGFNNKITTVPQLTNKLMISSPQEIKGSHSRITIFGRNFKLTNSLLIDYSNGTVATLNTCIFSTSNVIIFSTTPISASSIIVTVRDDTLHSNSLVVEISDPFVPIPDASSSSHSLSSSDSSSTSLSSSSSDDTPIPTNTPHSCVGNCGGPDQGTCTANGCVCKSPWVGLSCSSQVIIIDPVVNTTTPSTNITVPTNDKNTAIYYAIISVVALNELDRDGVIVNRHPFPQWLASNNTASKYSLYTNSSYFYTASINNTNVSVAIDYFNQATPTNITFAGQVLEMSPYSLKYSINLTEYAFQSSFNTLQLVLTASIESSDAGSPCAASEFGETVADGAEYVKMQVNDHSLYGRFVKRGIIDGRIKSVSNQLLDTDYNTVHADSKLQSFIAINIPFYKQSVQLDPDFSILLDNRPASDSSNAVCKQSKSSLTGAQIAGIVIGGVCFAAIVVIIITYAIYKTKKQRQFDKDMSIKLDNISK</sequence>
<evidence type="ECO:0008006" key="11">
    <source>
        <dbReference type="Google" id="ProtNLM"/>
    </source>
</evidence>
<evidence type="ECO:0000259" key="8">
    <source>
        <dbReference type="Pfam" id="PF25820"/>
    </source>
</evidence>
<feature type="compositionally biased region" description="Low complexity" evidence="1">
    <location>
        <begin position="1031"/>
        <end position="1054"/>
    </location>
</feature>
<dbReference type="InterPro" id="IPR057709">
    <property type="entry name" value="DUF7949"/>
</dbReference>
<dbReference type="InterPro" id="IPR056645">
    <property type="entry name" value="DUF7743"/>
</dbReference>
<evidence type="ECO:0000259" key="7">
    <source>
        <dbReference type="Pfam" id="PF24893"/>
    </source>
</evidence>
<reference evidence="9" key="1">
    <citation type="submission" date="2020-01" db="EMBL/GenBank/DDBJ databases">
        <title>Development of genomics and gene disruption for Polysphondylium violaceum indicates a role for the polyketide synthase stlB in stalk morphogenesis.</title>
        <authorList>
            <person name="Narita B."/>
            <person name="Kawabe Y."/>
            <person name="Kin K."/>
            <person name="Saito T."/>
            <person name="Gibbs R."/>
            <person name="Kuspa A."/>
            <person name="Muzny D."/>
            <person name="Queller D."/>
            <person name="Richards S."/>
            <person name="Strassman J."/>
            <person name="Sucgang R."/>
            <person name="Worley K."/>
            <person name="Schaap P."/>
        </authorList>
    </citation>
    <scope>NUCLEOTIDE SEQUENCE</scope>
    <source>
        <strain evidence="9">QSvi11</strain>
    </source>
</reference>
<feature type="transmembrane region" description="Helical" evidence="2">
    <location>
        <begin position="1354"/>
        <end position="1377"/>
    </location>
</feature>